<evidence type="ECO:0000313" key="4">
    <source>
        <dbReference type="Proteomes" id="UP000693970"/>
    </source>
</evidence>
<dbReference type="GO" id="GO:0006629">
    <property type="term" value="P:lipid metabolic process"/>
    <property type="evidence" value="ECO:0007669"/>
    <property type="project" value="InterPro"/>
</dbReference>
<protein>
    <submittedName>
        <fullName evidence="3">Glycerophosphoryl diester phosphodiesterase</fullName>
    </submittedName>
</protein>
<dbReference type="PANTHER" id="PTHR46211:SF14">
    <property type="entry name" value="GLYCEROPHOSPHODIESTER PHOSPHODIESTERASE"/>
    <property type="match status" value="1"/>
</dbReference>
<organism evidence="3 4">
    <name type="scientific">Nitzschia inconspicua</name>
    <dbReference type="NCBI Taxonomy" id="303405"/>
    <lineage>
        <taxon>Eukaryota</taxon>
        <taxon>Sar</taxon>
        <taxon>Stramenopiles</taxon>
        <taxon>Ochrophyta</taxon>
        <taxon>Bacillariophyta</taxon>
        <taxon>Bacillariophyceae</taxon>
        <taxon>Bacillariophycidae</taxon>
        <taxon>Bacillariales</taxon>
        <taxon>Bacillariaceae</taxon>
        <taxon>Nitzschia</taxon>
    </lineage>
</organism>
<reference evidence="3" key="1">
    <citation type="journal article" date="2021" name="Sci. Rep.">
        <title>Diploid genomic architecture of Nitzschia inconspicua, an elite biomass production diatom.</title>
        <authorList>
            <person name="Oliver A."/>
            <person name="Podell S."/>
            <person name="Pinowska A."/>
            <person name="Traller J.C."/>
            <person name="Smith S.R."/>
            <person name="McClure R."/>
            <person name="Beliaev A."/>
            <person name="Bohutskyi P."/>
            <person name="Hill E.A."/>
            <person name="Rabines A."/>
            <person name="Zheng H."/>
            <person name="Allen L.Z."/>
            <person name="Kuo A."/>
            <person name="Grigoriev I.V."/>
            <person name="Allen A.E."/>
            <person name="Hazlebeck D."/>
            <person name="Allen E.E."/>
        </authorList>
    </citation>
    <scope>NUCLEOTIDE SEQUENCE</scope>
    <source>
        <strain evidence="3">Hildebrandi</strain>
    </source>
</reference>
<feature type="domain" description="GP-PDE" evidence="2">
    <location>
        <begin position="145"/>
        <end position="414"/>
    </location>
</feature>
<dbReference type="PROSITE" id="PS51704">
    <property type="entry name" value="GP_PDE"/>
    <property type="match status" value="1"/>
</dbReference>
<evidence type="ECO:0000259" key="2">
    <source>
        <dbReference type="PROSITE" id="PS51704"/>
    </source>
</evidence>
<dbReference type="InterPro" id="IPR030395">
    <property type="entry name" value="GP_PDE_dom"/>
</dbReference>
<evidence type="ECO:0000313" key="3">
    <source>
        <dbReference type="EMBL" id="KAG7362113.1"/>
    </source>
</evidence>
<feature type="region of interest" description="Disordered" evidence="1">
    <location>
        <begin position="97"/>
        <end position="119"/>
    </location>
</feature>
<accession>A0A9K3PWC9</accession>
<dbReference type="GO" id="GO:0008081">
    <property type="term" value="F:phosphoric diester hydrolase activity"/>
    <property type="evidence" value="ECO:0007669"/>
    <property type="project" value="InterPro"/>
</dbReference>
<reference evidence="3" key="2">
    <citation type="submission" date="2021-04" db="EMBL/GenBank/DDBJ databases">
        <authorList>
            <person name="Podell S."/>
        </authorList>
    </citation>
    <scope>NUCLEOTIDE SEQUENCE</scope>
    <source>
        <strain evidence="3">Hildebrandi</strain>
    </source>
</reference>
<dbReference type="AlphaFoldDB" id="A0A9K3PWC9"/>
<dbReference type="EMBL" id="JAGRRH010000012">
    <property type="protein sequence ID" value="KAG7362113.1"/>
    <property type="molecule type" value="Genomic_DNA"/>
</dbReference>
<dbReference type="PROSITE" id="PS50007">
    <property type="entry name" value="PIPLC_X_DOMAIN"/>
    <property type="match status" value="1"/>
</dbReference>
<sequence>MSAPMMMTSNWPSLSTLFSLYVFLFLLLSTTSTTVVVMLVTAFVPYQQNRHHHNNNNPSHMSCGSSCSIASTSRRIWIGQAVAITTTTTTTLGLVLSNNENQNNGSSTDAKSNPQPSQSLQHVLQVGDVTMNISSSSSLSPSPFPAVVGHRGCLYDALENTREGFQQCMAMGCDAVELDVFALKCGTLVIFHGTGTDENPGLLDGYLVGSTFPNGNGILDYTYEQLLQQDWTFNINNEEFPCPKDSILRGSIPTLEQVFRDVQEASSNMHLTLELKGGYNIPEQVLQLVDQMNMVHQTSCSSFNLEYLQQVRALRPERDDHGRHLYKTGVLVNDAENVDSLISKAHAVEANEIHLRYDTCTRDVIDKIHRQGFGSMAWFRGPVGMQHDSTMKYTDVGNEDELMYHVVAKTGVQRIKESKSFRILVDTSLPSLHQKHYTMSSANRAISDANRRAYPID</sequence>
<dbReference type="Proteomes" id="UP000693970">
    <property type="component" value="Unassembled WGS sequence"/>
</dbReference>
<keyword evidence="4" id="KW-1185">Reference proteome</keyword>
<gene>
    <name evidence="3" type="ORF">IV203_025779</name>
</gene>
<comment type="caution">
    <text evidence="3">The sequence shown here is derived from an EMBL/GenBank/DDBJ whole genome shotgun (WGS) entry which is preliminary data.</text>
</comment>
<dbReference type="PANTHER" id="PTHR46211">
    <property type="entry name" value="GLYCEROPHOSPHORYL DIESTER PHOSPHODIESTERASE"/>
    <property type="match status" value="1"/>
</dbReference>
<name>A0A9K3PWC9_9STRA</name>
<dbReference type="OrthoDB" id="197419at2759"/>
<dbReference type="Pfam" id="PF03009">
    <property type="entry name" value="GDPD"/>
    <property type="match status" value="1"/>
</dbReference>
<proteinExistence type="predicted"/>
<evidence type="ECO:0000256" key="1">
    <source>
        <dbReference type="SAM" id="MobiDB-lite"/>
    </source>
</evidence>